<gene>
    <name evidence="1" type="ORF">RIB56_20370</name>
</gene>
<proteinExistence type="predicted"/>
<protein>
    <submittedName>
        <fullName evidence="1">Uncharacterized protein</fullName>
    </submittedName>
</protein>
<dbReference type="RefSeq" id="WP_318757874.1">
    <property type="nucleotide sequence ID" value="NZ_JAWUZT010000111.1"/>
</dbReference>
<sequence>MDSKLLYKMRERLENVVKNGTGDVGKFHVFAWEAGLGKSTHVNNSIATYFEESVFEDNTKKFLVVKKFKSDVYETVERLKQCEVLSMYGDYSVIGLTSENVSNYSVDKIKGCMVLVITHQRYIEACDRELIHSFGDRDTLIIDEQVQFPITKFGRSEYNDMRKDIHLYEGQVLFDKCFLPLLKRLDEIYKEKGYNDIVAFQDTFDKDTLKNFKNWVKDNCKRDKRERRYKGILQSLELLQEDSSEGLIHNDTLYLIDKSIRFRKLKNNIILDASADITPLYRIEDQFKVVENRLCINHSKSNVGYLKVNTSKSSLKKNLDYIIRDVQNRLKNIKFKKKALVCQH</sequence>
<comment type="caution">
    <text evidence="1">The sequence shown here is derived from an EMBL/GenBank/DDBJ whole genome shotgun (WGS) entry which is preliminary data.</text>
</comment>
<keyword evidence="2" id="KW-1185">Reference proteome</keyword>
<evidence type="ECO:0000313" key="1">
    <source>
        <dbReference type="EMBL" id="MDW8518465.1"/>
    </source>
</evidence>
<dbReference type="EMBL" id="JAWUZT010000111">
    <property type="protein sequence ID" value="MDW8518465.1"/>
    <property type="molecule type" value="Genomic_DNA"/>
</dbReference>
<name>A0ABU4JC51_9BACI</name>
<organism evidence="1 2">
    <name type="scientific">Priestia flexa</name>
    <dbReference type="NCBI Taxonomy" id="86664"/>
    <lineage>
        <taxon>Bacteria</taxon>
        <taxon>Bacillati</taxon>
        <taxon>Bacillota</taxon>
        <taxon>Bacilli</taxon>
        <taxon>Bacillales</taxon>
        <taxon>Bacillaceae</taxon>
        <taxon>Priestia</taxon>
    </lineage>
</organism>
<evidence type="ECO:0000313" key="2">
    <source>
        <dbReference type="Proteomes" id="UP001284771"/>
    </source>
</evidence>
<accession>A0ABU4JC51</accession>
<reference evidence="2" key="1">
    <citation type="submission" date="2023-07" db="EMBL/GenBank/DDBJ databases">
        <title>Draft genomic sequences of Priestia flexa CCM isolated from the soil of an abandoned mine contaminated by free cyanide in the high Andean zone of Tacna, Peru.</title>
        <authorList>
            <person name="Caceda Quiroz C.J."/>
            <person name="Maraza Chooque G.J."/>
            <person name="Fora Quispe G.L."/>
            <person name="Carpio Mamani M."/>
        </authorList>
    </citation>
    <scope>NUCLEOTIDE SEQUENCE [LARGE SCALE GENOMIC DNA]</scope>
    <source>
        <strain evidence="2">CCM</strain>
    </source>
</reference>
<dbReference type="Proteomes" id="UP001284771">
    <property type="component" value="Unassembled WGS sequence"/>
</dbReference>